<feature type="compositionally biased region" description="Polar residues" evidence="1">
    <location>
        <begin position="23"/>
        <end position="33"/>
    </location>
</feature>
<organism evidence="2 3">
    <name type="scientific">Pichia sorbitophila (strain ATCC MYA-4447 / BCRC 22081 / CBS 7064 / NBRC 10061 / NRRL Y-12695)</name>
    <name type="common">Hybrid yeast</name>
    <dbReference type="NCBI Taxonomy" id="559304"/>
    <lineage>
        <taxon>Eukaryota</taxon>
        <taxon>Fungi</taxon>
        <taxon>Dikarya</taxon>
        <taxon>Ascomycota</taxon>
        <taxon>Saccharomycotina</taxon>
        <taxon>Pichiomycetes</taxon>
        <taxon>Debaryomycetaceae</taxon>
        <taxon>Millerozyma</taxon>
    </lineage>
</organism>
<dbReference type="AlphaFoldDB" id="G8YSV7"/>
<dbReference type="HOGENOM" id="CLU_2004754_0_0_1"/>
<feature type="region of interest" description="Disordered" evidence="1">
    <location>
        <begin position="1"/>
        <end position="33"/>
    </location>
</feature>
<evidence type="ECO:0000313" key="3">
    <source>
        <dbReference type="Proteomes" id="UP000005222"/>
    </source>
</evidence>
<accession>G8YSV7</accession>
<dbReference type="Proteomes" id="UP000005222">
    <property type="component" value="Chromosome B"/>
</dbReference>
<dbReference type="InParanoid" id="G8YSV7"/>
<protein>
    <submittedName>
        <fullName evidence="2">Piso0_000017 protein</fullName>
    </submittedName>
</protein>
<keyword evidence="3" id="KW-1185">Reference proteome</keyword>
<reference evidence="2 3" key="1">
    <citation type="journal article" date="2012" name="G3 (Bethesda)">
        <title>Pichia sorbitophila, an interspecies yeast hybrid reveals early steps of genome resolution following polyploidization.</title>
        <authorList>
            <person name="Leh Louis V."/>
            <person name="Despons L."/>
            <person name="Friedrich A."/>
            <person name="Martin T."/>
            <person name="Durrens P."/>
            <person name="Casaregola S."/>
            <person name="Neuveglise C."/>
            <person name="Fairhead C."/>
            <person name="Marck C."/>
            <person name="Cruz J.A."/>
            <person name="Straub M.L."/>
            <person name="Kugler V."/>
            <person name="Sacerdot C."/>
            <person name="Uzunov Z."/>
            <person name="Thierry A."/>
            <person name="Weiss S."/>
            <person name="Bleykasten C."/>
            <person name="De Montigny J."/>
            <person name="Jacques N."/>
            <person name="Jung P."/>
            <person name="Lemaire M."/>
            <person name="Mallet S."/>
            <person name="Morel G."/>
            <person name="Richard G.F."/>
            <person name="Sarkar A."/>
            <person name="Savel G."/>
            <person name="Schacherer J."/>
            <person name="Seret M.L."/>
            <person name="Talla E."/>
            <person name="Samson G."/>
            <person name="Jubin C."/>
            <person name="Poulain J."/>
            <person name="Vacherie B."/>
            <person name="Barbe V."/>
            <person name="Pelletier E."/>
            <person name="Sherman D.J."/>
            <person name="Westhof E."/>
            <person name="Weissenbach J."/>
            <person name="Baret P.V."/>
            <person name="Wincker P."/>
            <person name="Gaillardin C."/>
            <person name="Dujon B."/>
            <person name="Souciet J.L."/>
        </authorList>
    </citation>
    <scope>NUCLEOTIDE SEQUENCE [LARGE SCALE GENOMIC DNA]</scope>
    <source>
        <strain evidence="3">ATCC MYA-4447 / BCRC 22081 / CBS 7064 / NBRC 10061 / NRRL Y-12695</strain>
    </source>
</reference>
<name>G8YSV7_PICSO</name>
<gene>
    <name evidence="2" type="primary">Piso0_000017</name>
    <name evidence="2" type="ORF">GNLVRS01_PISO0B00397g</name>
</gene>
<evidence type="ECO:0000313" key="2">
    <source>
        <dbReference type="EMBL" id="CCE73008.1"/>
    </source>
</evidence>
<proteinExistence type="predicted"/>
<dbReference type="EMBL" id="FO082058">
    <property type="protein sequence ID" value="CCE73008.1"/>
    <property type="molecule type" value="Genomic_DNA"/>
</dbReference>
<sequence>MTATHRARKSMFGMLSDRPSGPQVPSRQRTDQTPVCTAMPRLSPCQGAAAAGRVVSRLTSKKISACCNNTSLSKFVYTRALLHGTLAQSRADAAKQSQLCRLAELVVGLRCSKTRRAGRGICIG</sequence>
<evidence type="ECO:0000256" key="1">
    <source>
        <dbReference type="SAM" id="MobiDB-lite"/>
    </source>
</evidence>